<accession>A0ABU6QJQ2</accession>
<organism evidence="1 2">
    <name type="scientific">Stylosanthes scabra</name>
    <dbReference type="NCBI Taxonomy" id="79078"/>
    <lineage>
        <taxon>Eukaryota</taxon>
        <taxon>Viridiplantae</taxon>
        <taxon>Streptophyta</taxon>
        <taxon>Embryophyta</taxon>
        <taxon>Tracheophyta</taxon>
        <taxon>Spermatophyta</taxon>
        <taxon>Magnoliopsida</taxon>
        <taxon>eudicotyledons</taxon>
        <taxon>Gunneridae</taxon>
        <taxon>Pentapetalae</taxon>
        <taxon>rosids</taxon>
        <taxon>fabids</taxon>
        <taxon>Fabales</taxon>
        <taxon>Fabaceae</taxon>
        <taxon>Papilionoideae</taxon>
        <taxon>50 kb inversion clade</taxon>
        <taxon>dalbergioids sensu lato</taxon>
        <taxon>Dalbergieae</taxon>
        <taxon>Pterocarpus clade</taxon>
        <taxon>Stylosanthes</taxon>
    </lineage>
</organism>
<reference evidence="1 2" key="1">
    <citation type="journal article" date="2023" name="Plants (Basel)">
        <title>Bridging the Gap: Combining Genomics and Transcriptomics Approaches to Understand Stylosanthes scabra, an Orphan Legume from the Brazilian Caatinga.</title>
        <authorList>
            <person name="Ferreira-Neto J.R.C."/>
            <person name="da Silva M.D."/>
            <person name="Binneck E."/>
            <person name="de Melo N.F."/>
            <person name="da Silva R.H."/>
            <person name="de Melo A.L.T.M."/>
            <person name="Pandolfi V."/>
            <person name="Bustamante F.O."/>
            <person name="Brasileiro-Vidal A.C."/>
            <person name="Benko-Iseppon A.M."/>
        </authorList>
    </citation>
    <scope>NUCLEOTIDE SEQUENCE [LARGE SCALE GENOMIC DNA]</scope>
    <source>
        <tissue evidence="1">Leaves</tissue>
    </source>
</reference>
<name>A0ABU6QJQ2_9FABA</name>
<dbReference type="EMBL" id="JASCZI010000499">
    <property type="protein sequence ID" value="MED6112124.1"/>
    <property type="molecule type" value="Genomic_DNA"/>
</dbReference>
<dbReference type="Proteomes" id="UP001341840">
    <property type="component" value="Unassembled WGS sequence"/>
</dbReference>
<proteinExistence type="predicted"/>
<evidence type="ECO:0000313" key="1">
    <source>
        <dbReference type="EMBL" id="MED6112124.1"/>
    </source>
</evidence>
<evidence type="ECO:0000313" key="2">
    <source>
        <dbReference type="Proteomes" id="UP001341840"/>
    </source>
</evidence>
<keyword evidence="2" id="KW-1185">Reference proteome</keyword>
<sequence>MSHILGWVMHSTKHVSQIVHVHSNTLKTHINISPPILTTTPLYFCVVSPALCCYYYFFHALYDSYPTTKPQCKFNSFSTSNPHYHYLKTCYLCLHKLKTCSQLCHLLASQGQQIFGFLGLGN</sequence>
<gene>
    <name evidence="1" type="ORF">PIB30_058810</name>
</gene>
<comment type="caution">
    <text evidence="1">The sequence shown here is derived from an EMBL/GenBank/DDBJ whole genome shotgun (WGS) entry which is preliminary data.</text>
</comment>
<protein>
    <submittedName>
        <fullName evidence="1">Uncharacterized protein</fullName>
    </submittedName>
</protein>